<keyword evidence="2" id="KW-0812">Transmembrane</keyword>
<dbReference type="EMBL" id="CP002299">
    <property type="protein sequence ID" value="ADP79893.1"/>
    <property type="molecule type" value="Genomic_DNA"/>
</dbReference>
<dbReference type="RefSeq" id="WP_013423012.1">
    <property type="nucleotide sequence ID" value="NC_014666.1"/>
</dbReference>
<accession>E3JCQ3</accession>
<feature type="transmembrane region" description="Helical" evidence="2">
    <location>
        <begin position="86"/>
        <end position="109"/>
    </location>
</feature>
<feature type="region of interest" description="Disordered" evidence="1">
    <location>
        <begin position="112"/>
        <end position="199"/>
    </location>
</feature>
<dbReference type="OrthoDB" id="3211358at2"/>
<feature type="region of interest" description="Disordered" evidence="1">
    <location>
        <begin position="1"/>
        <end position="78"/>
    </location>
</feature>
<dbReference type="InParanoid" id="E3JCQ3"/>
<dbReference type="KEGG" id="fri:FraEuI1c_1837"/>
<evidence type="ECO:0000313" key="3">
    <source>
        <dbReference type="EMBL" id="ADP79893.1"/>
    </source>
</evidence>
<proteinExistence type="predicted"/>
<name>E3JCQ3_PSEI1</name>
<dbReference type="Proteomes" id="UP000002484">
    <property type="component" value="Chromosome"/>
</dbReference>
<evidence type="ECO:0000256" key="2">
    <source>
        <dbReference type="SAM" id="Phobius"/>
    </source>
</evidence>
<protein>
    <submittedName>
        <fullName evidence="3">Uncharacterized protein</fullName>
    </submittedName>
</protein>
<feature type="compositionally biased region" description="Basic and acidic residues" evidence="1">
    <location>
        <begin position="1"/>
        <end position="11"/>
    </location>
</feature>
<dbReference type="HOGENOM" id="CLU_057489_0_0_11"/>
<keyword evidence="4" id="KW-1185">Reference proteome</keyword>
<feature type="compositionally biased region" description="Low complexity" evidence="1">
    <location>
        <begin position="130"/>
        <end position="151"/>
    </location>
</feature>
<organism evidence="3 4">
    <name type="scientific">Pseudofrankia inefficax (strain DSM 45817 / CECT 9037 / DDB 130130 / EuI1c)</name>
    <name type="common">Frankia inefficax</name>
    <dbReference type="NCBI Taxonomy" id="298654"/>
    <lineage>
        <taxon>Bacteria</taxon>
        <taxon>Bacillati</taxon>
        <taxon>Actinomycetota</taxon>
        <taxon>Actinomycetes</taxon>
        <taxon>Frankiales</taxon>
        <taxon>Frankiaceae</taxon>
        <taxon>Pseudofrankia</taxon>
    </lineage>
</organism>
<gene>
    <name evidence="3" type="ordered locus">FraEuI1c_1837</name>
</gene>
<dbReference type="AlphaFoldDB" id="E3JCQ3"/>
<keyword evidence="2" id="KW-0472">Membrane</keyword>
<reference evidence="3 4" key="1">
    <citation type="submission" date="2010-10" db="EMBL/GenBank/DDBJ databases">
        <title>Complete sequence of Frankia sp. EuI1c.</title>
        <authorList>
            <consortium name="US DOE Joint Genome Institute"/>
            <person name="Lucas S."/>
            <person name="Copeland A."/>
            <person name="Lapidus A."/>
            <person name="Cheng J.-F."/>
            <person name="Bruce D."/>
            <person name="Goodwin L."/>
            <person name="Pitluck S."/>
            <person name="Chertkov O."/>
            <person name="Detter J.C."/>
            <person name="Han C."/>
            <person name="Tapia R."/>
            <person name="Land M."/>
            <person name="Hauser L."/>
            <person name="Jeffries C."/>
            <person name="Kyrpides N."/>
            <person name="Ivanova N."/>
            <person name="Mikhailova N."/>
            <person name="Beauchemin N."/>
            <person name="Sen A."/>
            <person name="Sur S.A."/>
            <person name="Gtari M."/>
            <person name="Wall L."/>
            <person name="Tisa L."/>
            <person name="Woyke T."/>
        </authorList>
    </citation>
    <scope>NUCLEOTIDE SEQUENCE [LARGE SCALE GENOMIC DNA]</scope>
    <source>
        <strain evidence="4">DSM 45817 / CECT 9037 / EuI1c</strain>
    </source>
</reference>
<evidence type="ECO:0000256" key="1">
    <source>
        <dbReference type="SAM" id="MobiDB-lite"/>
    </source>
</evidence>
<keyword evidence="2" id="KW-1133">Transmembrane helix</keyword>
<sequence length="401" mass="39693">MEQRSAGERQRVGGLNRRGNAVGGDSPASRTDPGGRFGTEGVRAMGARTGPHSVPLAMRSDSGSDPAPGRHRSPWGRSGRILPIRWGRIVVGCLVALGVVVGILGFALVSRGGNGGRADTASSGSTGRQPGASNPVAVVAPSPAQAGAPSGETSGVASPAPGVQEVLPGQLSSAPPAPTSPPSAAVKVTQPGPRPAGPVLTLGRTSVDLGSVDSTDSVDLTATGTTAVDLRIGGGLPSWLTAVPRTTHLDPGFRTELVITLDRSAAPVGQISVPINVTVATGTGGGTIQVTGAVTAGPKILSVTPPSLRPQACATDQAPATGPLTVQVQDAIGMAGGTVTVTTADGTTTLSLQLATSTDDQSTWTASLGPAPAGTLGYTITVKDLNSRTASQQGSFTVAAC</sequence>
<evidence type="ECO:0000313" key="4">
    <source>
        <dbReference type="Proteomes" id="UP000002484"/>
    </source>
</evidence>
<dbReference type="STRING" id="298654.FraEuI1c_1837"/>